<dbReference type="AlphaFoldDB" id="A0A173RS42"/>
<dbReference type="EMBL" id="QSOV01000003">
    <property type="protein sequence ID" value="RGJ24966.1"/>
    <property type="molecule type" value="Genomic_DNA"/>
</dbReference>
<evidence type="ECO:0000313" key="10">
    <source>
        <dbReference type="EMBL" id="RHG60826.1"/>
    </source>
</evidence>
<evidence type="ECO:0000313" key="8">
    <source>
        <dbReference type="EMBL" id="RGU45948.1"/>
    </source>
</evidence>
<evidence type="ECO:0000313" key="11">
    <source>
        <dbReference type="Proteomes" id="UP000095362"/>
    </source>
</evidence>
<evidence type="ECO:0000313" key="5">
    <source>
        <dbReference type="EMBL" id="NUN87129.1"/>
    </source>
</evidence>
<evidence type="ECO:0000313" key="2">
    <source>
        <dbReference type="EMBL" id="CUM80771.1"/>
    </source>
</evidence>
<dbReference type="STRING" id="410072.ERS852525_00505"/>
<evidence type="ECO:0000256" key="1">
    <source>
        <dbReference type="ARBA" id="ARBA00005721"/>
    </source>
</evidence>
<dbReference type="EMBL" id="QRXY01000007">
    <property type="protein sequence ID" value="RGU45948.1"/>
    <property type="molecule type" value="Genomic_DNA"/>
</dbReference>
<evidence type="ECO:0000313" key="6">
    <source>
        <dbReference type="EMBL" id="RGJ24966.1"/>
    </source>
</evidence>
<reference evidence="13 14" key="2">
    <citation type="submission" date="2018-08" db="EMBL/GenBank/DDBJ databases">
        <title>A genome reference for cultivated species of the human gut microbiota.</title>
        <authorList>
            <person name="Zou Y."/>
            <person name="Xue W."/>
            <person name="Luo G."/>
        </authorList>
    </citation>
    <scope>NUCLEOTIDE SEQUENCE [LARGE SCALE GENOMIC DNA]</scope>
    <source>
        <strain evidence="8 16">AF16-31</strain>
        <strain evidence="7 14">AF18-12LB</strain>
        <strain evidence="10 17">AM22-12LB</strain>
        <strain evidence="9 15">AM23-3</strain>
        <strain evidence="6 13">TM07-19</strain>
    </source>
</reference>
<name>A0A173RS42_9FIRM</name>
<evidence type="ECO:0000313" key="17">
    <source>
        <dbReference type="Proteomes" id="UP000286595"/>
    </source>
</evidence>
<evidence type="ECO:0000313" key="15">
    <source>
        <dbReference type="Proteomes" id="UP000284579"/>
    </source>
</evidence>
<dbReference type="RefSeq" id="WP_008369274.1">
    <property type="nucleotide sequence ID" value="NZ_BSCI01000005.1"/>
</dbReference>
<evidence type="ECO:0000313" key="3">
    <source>
        <dbReference type="EMBL" id="CUN82071.1"/>
    </source>
</evidence>
<evidence type="ECO:0000313" key="7">
    <source>
        <dbReference type="EMBL" id="RGT91945.1"/>
    </source>
</evidence>
<evidence type="ECO:0000313" key="18">
    <source>
        <dbReference type="Proteomes" id="UP000554488"/>
    </source>
</evidence>
<dbReference type="EMBL" id="CYXR01000004">
    <property type="protein sequence ID" value="CUM80771.1"/>
    <property type="molecule type" value="Genomic_DNA"/>
</dbReference>
<reference evidence="5 18" key="4">
    <citation type="submission" date="2020-07" db="EMBL/GenBank/DDBJ databases">
        <title>Bacterial metabolism rescues the inhibition of intestinal drug absorption by food and drug additives.</title>
        <authorList>
            <person name="Zou L."/>
            <person name="Spanogiannopoulos P."/>
            <person name="Chien H.-C."/>
            <person name="Pieper L.M."/>
            <person name="Cai W."/>
            <person name="Khuri N."/>
            <person name="Pottel J."/>
            <person name="Vora B."/>
            <person name="Ni Z."/>
            <person name="Tsakalozou E."/>
            <person name="Zhang W."/>
            <person name="Shoichet B.K."/>
            <person name="Giacomini K.M."/>
            <person name="Turnbaugh P.J."/>
        </authorList>
    </citation>
    <scope>NUCLEOTIDE SEQUENCE [LARGE SCALE GENOMIC DNA]</scope>
    <source>
        <strain evidence="5 18">F22</strain>
    </source>
</reference>
<dbReference type="EMBL" id="BSCI01000005">
    <property type="protein sequence ID" value="GLG86468.1"/>
    <property type="molecule type" value="Genomic_DNA"/>
</dbReference>
<dbReference type="GeneID" id="92824449"/>
<dbReference type="EMBL" id="QRXJ01000003">
    <property type="protein sequence ID" value="RGT91945.1"/>
    <property type="molecule type" value="Genomic_DNA"/>
</dbReference>
<reference evidence="11 12" key="1">
    <citation type="submission" date="2015-09" db="EMBL/GenBank/DDBJ databases">
        <authorList>
            <consortium name="Pathogen Informatics"/>
        </authorList>
    </citation>
    <scope>NUCLEOTIDE SEQUENCE [LARGE SCALE GENOMIC DNA]</scope>
    <source>
        <strain evidence="3 11">2789STDY5834866</strain>
        <strain evidence="2 12">2789STDY5834962</strain>
    </source>
</reference>
<dbReference type="EMBL" id="QRHO01000033">
    <property type="protein sequence ID" value="RHF80567.1"/>
    <property type="molecule type" value="Genomic_DNA"/>
</dbReference>
<dbReference type="Proteomes" id="UP000095362">
    <property type="component" value="Unassembled WGS sequence"/>
</dbReference>
<reference evidence="4" key="6">
    <citation type="submission" date="2022-11" db="EMBL/GenBank/DDBJ databases">
        <title>Draft genome sequence of Coprococcus comes strain 31264.</title>
        <authorList>
            <person name="Hisatomi A."/>
            <person name="Ohkuma M."/>
            <person name="Sakamoto M."/>
        </authorList>
    </citation>
    <scope>NUCLEOTIDE SEQUENCE</scope>
    <source>
        <strain evidence="4">JCM 31264</strain>
    </source>
</reference>
<reference evidence="4" key="5">
    <citation type="submission" date="2022-09" db="EMBL/GenBank/DDBJ databases">
        <title>Draft genome sequence of Coprococcus comes strain 31264.</title>
        <authorList>
            <person name="Atsushi H."/>
            <person name="Moriya O."/>
            <person name="Mitsuo S."/>
        </authorList>
    </citation>
    <scope>NUCLEOTIDE SEQUENCE</scope>
    <source>
        <strain evidence="4">JCM 31264</strain>
    </source>
</reference>
<dbReference type="Proteomes" id="UP000554488">
    <property type="component" value="Unassembled WGS sequence"/>
</dbReference>
<evidence type="ECO:0000313" key="4">
    <source>
        <dbReference type="EMBL" id="GLG86468.1"/>
    </source>
</evidence>
<dbReference type="Proteomes" id="UP000283360">
    <property type="component" value="Unassembled WGS sequence"/>
</dbReference>
<evidence type="ECO:0000313" key="16">
    <source>
        <dbReference type="Proteomes" id="UP000285693"/>
    </source>
</evidence>
<keyword evidence="14" id="KW-1185">Reference proteome</keyword>
<dbReference type="Proteomes" id="UP000095727">
    <property type="component" value="Unassembled WGS sequence"/>
</dbReference>
<dbReference type="Pfam" id="PF03780">
    <property type="entry name" value="Asp23"/>
    <property type="match status" value="1"/>
</dbReference>
<evidence type="ECO:0000313" key="12">
    <source>
        <dbReference type="Proteomes" id="UP000095727"/>
    </source>
</evidence>
<accession>A0A173RS42</accession>
<dbReference type="Proteomes" id="UP000285693">
    <property type="component" value="Unassembled WGS sequence"/>
</dbReference>
<dbReference type="Proteomes" id="UP001145109">
    <property type="component" value="Unassembled WGS sequence"/>
</dbReference>
<reference evidence="5 18" key="3">
    <citation type="submission" date="2020-04" db="EMBL/GenBank/DDBJ databases">
        <authorList>
            <person name="Pieper L."/>
        </authorList>
    </citation>
    <scope>NUCLEOTIDE SEQUENCE [LARGE SCALE GENOMIC DNA]</scope>
    <source>
        <strain evidence="5 18">F22</strain>
    </source>
</reference>
<sequence length="127" mass="13511">MSKEERNTYKIESDENLGEVQIADEVVAIIAGLAAMEVEGVSSMAGNATRELIAKLGMKSLSKGVKVDVLEGIVTVSLALNLKYGSSIKDTTLKVQEKVKAAIENMTGLTVADVNIRVAGVDMPEEE</sequence>
<organism evidence="2 12">
    <name type="scientific">Coprococcus comes</name>
    <dbReference type="NCBI Taxonomy" id="410072"/>
    <lineage>
        <taxon>Bacteria</taxon>
        <taxon>Bacillati</taxon>
        <taxon>Bacillota</taxon>
        <taxon>Clostridia</taxon>
        <taxon>Lachnospirales</taxon>
        <taxon>Lachnospiraceae</taxon>
        <taxon>Coprococcus</taxon>
    </lineage>
</organism>
<evidence type="ECO:0000313" key="13">
    <source>
        <dbReference type="Proteomes" id="UP000260655"/>
    </source>
</evidence>
<dbReference type="EMBL" id="CYZK01000004">
    <property type="protein sequence ID" value="CUN82071.1"/>
    <property type="molecule type" value="Genomic_DNA"/>
</dbReference>
<dbReference type="Proteomes" id="UP000260655">
    <property type="component" value="Unassembled WGS sequence"/>
</dbReference>
<comment type="similarity">
    <text evidence="1">Belongs to the asp23 family.</text>
</comment>
<dbReference type="EMBL" id="JABWDC010000044">
    <property type="protein sequence ID" value="NUN87129.1"/>
    <property type="molecule type" value="Genomic_DNA"/>
</dbReference>
<dbReference type="PANTHER" id="PTHR34297">
    <property type="entry name" value="HYPOTHETICAL CYTOSOLIC PROTEIN-RELATED"/>
    <property type="match status" value="1"/>
</dbReference>
<dbReference type="Proteomes" id="UP000284579">
    <property type="component" value="Unassembled WGS sequence"/>
</dbReference>
<dbReference type="Proteomes" id="UP000286595">
    <property type="component" value="Unassembled WGS sequence"/>
</dbReference>
<dbReference type="InterPro" id="IPR005531">
    <property type="entry name" value="Asp23"/>
</dbReference>
<gene>
    <name evidence="4" type="ORF">comes_10130</name>
    <name evidence="10" type="ORF">DW252_06575</name>
    <name evidence="9" type="ORF">DW656_15240</name>
    <name evidence="8" type="ORF">DWW65_06950</name>
    <name evidence="7" type="ORF">DWX03_02800</name>
    <name evidence="6" type="ORF">DXD67_04265</name>
    <name evidence="3" type="ORF">ERS852481_00868</name>
    <name evidence="2" type="ORF">ERS852574_00830</name>
    <name evidence="5" type="ORF">HUU93_11095</name>
</gene>
<protein>
    <submittedName>
        <fullName evidence="4">Alkaline-shock protein</fullName>
    </submittedName>
    <submittedName>
        <fullName evidence="5">Asp23/Gls24 family envelope stress response protein</fullName>
    </submittedName>
    <submittedName>
        <fullName evidence="2">Protein of uncharacterized function (DUF322)</fullName>
    </submittedName>
</protein>
<dbReference type="OrthoDB" id="9793465at2"/>
<dbReference type="EMBL" id="QRIM01000006">
    <property type="protein sequence ID" value="RHG60826.1"/>
    <property type="molecule type" value="Genomic_DNA"/>
</dbReference>
<evidence type="ECO:0000313" key="9">
    <source>
        <dbReference type="EMBL" id="RHF80567.1"/>
    </source>
</evidence>
<dbReference type="PaxDb" id="410072-ERS852525_00505"/>
<evidence type="ECO:0000313" key="14">
    <source>
        <dbReference type="Proteomes" id="UP000283360"/>
    </source>
</evidence>
<proteinExistence type="inferred from homology"/>